<keyword evidence="3 8" id="KW-0251">Elongation factor</keyword>
<dbReference type="GO" id="GO:0032790">
    <property type="term" value="P:ribosome disassembly"/>
    <property type="evidence" value="ECO:0007669"/>
    <property type="project" value="TreeGrafter"/>
</dbReference>
<dbReference type="InterPro" id="IPR000640">
    <property type="entry name" value="EFG_V-like"/>
</dbReference>
<dbReference type="InterPro" id="IPR020568">
    <property type="entry name" value="Ribosomal_Su5_D2-typ_SF"/>
</dbReference>
<evidence type="ECO:0000256" key="1">
    <source>
        <dbReference type="ARBA" id="ARBA00017872"/>
    </source>
</evidence>
<evidence type="ECO:0000256" key="5">
    <source>
        <dbReference type="ARBA" id="ARBA00023134"/>
    </source>
</evidence>
<dbReference type="InterPro" id="IPR009000">
    <property type="entry name" value="Transl_B-barrel_sf"/>
</dbReference>
<proteinExistence type="predicted"/>
<dbReference type="Gene3D" id="3.30.70.870">
    <property type="entry name" value="Elongation Factor G (Translational Gtpase), domain 3"/>
    <property type="match status" value="1"/>
</dbReference>
<sequence>MAYTTDRIRNIAVAGHGSTGKTSFVEQLLFAGKAIDAPASVESGKTVSDYTPEEIENGMSLHTSLSYIDWQECKVNILDTPGASDFVGEVVTAFRAAESAVMIVGARAGVQIETLKLWRRLDNRNKPRMVFINKMDEDRADYEKVLADLQEKFDITLVPIAVPLGAADTFSGVVDLVNQEAWFPGGAANPEKPGEIPQEAAETIGQYRAQLIEAAAEGDDELTMKYLEEENLTEEEIRRGISEGLRANKVVPVFCGSALQNSGIKIFLDFLSWAAPSPAGVTEIAVDKEGNESAYTISPDEAFAAMNFKTTLDQFSGKLSFVKVMGGSLTPGAEFVIDRDGKKMKAGKIHCAEGKKLVETTELCAGDLGVLTKITDAHTNDTFHAPEVFIHFRPLALPQPVYALAISASSKKDEDKLNEHLVRTTEEDKTFTVTFNPETHETVIAGMGELHINTILDRIKKSQKIELETRPPRVAYRETITKSTEVSYRHKKQSGGHGQFGEVHLRVRPLERGEEYHFANEIKGGSVSKGYVPGIEKGLHEAMEHGVLAGYPVKDVGIVLFDGKEHPVDSSEMAFKIAARGGLREAMKKCGPVLLEPVMKLAVFIEEQYLGDVLSDMSSKRGRVLGQDQLGGGIIEIDALVPQSELLRYAIDLRSMTAGTGSFEMELDHYDPVSGKIADEIIANSHHEDREE</sequence>
<dbReference type="InterPro" id="IPR041095">
    <property type="entry name" value="EFG_II"/>
</dbReference>
<dbReference type="FunFam" id="3.30.230.10:FF:000003">
    <property type="entry name" value="Elongation factor G"/>
    <property type="match status" value="1"/>
</dbReference>
<gene>
    <name evidence="8" type="ORF">SAMN05920897_1236</name>
</gene>
<evidence type="ECO:0000256" key="2">
    <source>
        <dbReference type="ARBA" id="ARBA00022741"/>
    </source>
</evidence>
<dbReference type="NCBIfam" id="TIGR00231">
    <property type="entry name" value="small_GTP"/>
    <property type="match status" value="1"/>
</dbReference>
<dbReference type="GO" id="GO:0003924">
    <property type="term" value="F:GTPase activity"/>
    <property type="evidence" value="ECO:0007669"/>
    <property type="project" value="InterPro"/>
</dbReference>
<dbReference type="Gene3D" id="2.40.30.10">
    <property type="entry name" value="Translation factors"/>
    <property type="match status" value="1"/>
</dbReference>
<evidence type="ECO:0000256" key="6">
    <source>
        <dbReference type="ARBA" id="ARBA00024731"/>
    </source>
</evidence>
<dbReference type="STRING" id="159291.SAMN05920897_1236"/>
<dbReference type="InterPro" id="IPR000795">
    <property type="entry name" value="T_Tr_GTP-bd_dom"/>
</dbReference>
<dbReference type="PANTHER" id="PTHR43261">
    <property type="entry name" value="TRANSLATION ELONGATION FACTOR G-RELATED"/>
    <property type="match status" value="1"/>
</dbReference>
<evidence type="ECO:0000256" key="4">
    <source>
        <dbReference type="ARBA" id="ARBA00022917"/>
    </source>
</evidence>
<dbReference type="EMBL" id="FTMS01000023">
    <property type="protein sequence ID" value="SIR00404.1"/>
    <property type="molecule type" value="Genomic_DNA"/>
</dbReference>
<dbReference type="Gene3D" id="3.30.230.10">
    <property type="match status" value="1"/>
</dbReference>
<dbReference type="SMART" id="SM00838">
    <property type="entry name" value="EFG_C"/>
    <property type="match status" value="1"/>
</dbReference>
<dbReference type="Pfam" id="PF00679">
    <property type="entry name" value="EFG_C"/>
    <property type="match status" value="1"/>
</dbReference>
<protein>
    <recommendedName>
        <fullName evidence="1">Elongation factor G</fullName>
    </recommendedName>
</protein>
<name>A0A1N6XDH7_9SPIO</name>
<dbReference type="CDD" id="cd16262">
    <property type="entry name" value="EFG_III"/>
    <property type="match status" value="1"/>
</dbReference>
<dbReference type="InterPro" id="IPR027417">
    <property type="entry name" value="P-loop_NTPase"/>
</dbReference>
<evidence type="ECO:0000313" key="9">
    <source>
        <dbReference type="Proteomes" id="UP000186400"/>
    </source>
</evidence>
<dbReference type="NCBIfam" id="NF009381">
    <property type="entry name" value="PRK12740.1-5"/>
    <property type="match status" value="1"/>
</dbReference>
<accession>A0A1N6XDH7</accession>
<dbReference type="Pfam" id="PF03764">
    <property type="entry name" value="EFG_IV"/>
    <property type="match status" value="1"/>
</dbReference>
<dbReference type="SUPFAM" id="SSF54211">
    <property type="entry name" value="Ribosomal protein S5 domain 2-like"/>
    <property type="match status" value="1"/>
</dbReference>
<dbReference type="CDD" id="cd01434">
    <property type="entry name" value="EFG_mtEFG1_IV"/>
    <property type="match status" value="1"/>
</dbReference>
<dbReference type="InterPro" id="IPR005225">
    <property type="entry name" value="Small_GTP-bd"/>
</dbReference>
<keyword evidence="5" id="KW-0342">GTP-binding</keyword>
<dbReference type="OrthoDB" id="9804431at2"/>
<dbReference type="Gene3D" id="3.30.70.240">
    <property type="match status" value="1"/>
</dbReference>
<dbReference type="InterPro" id="IPR035649">
    <property type="entry name" value="EFG_V"/>
</dbReference>
<dbReference type="NCBIfam" id="NF009891">
    <property type="entry name" value="PRK13351.1-1"/>
    <property type="match status" value="1"/>
</dbReference>
<dbReference type="SMART" id="SM00889">
    <property type="entry name" value="EFG_IV"/>
    <property type="match status" value="1"/>
</dbReference>
<dbReference type="PROSITE" id="PS51722">
    <property type="entry name" value="G_TR_2"/>
    <property type="match status" value="1"/>
</dbReference>
<dbReference type="GO" id="GO:0003746">
    <property type="term" value="F:translation elongation factor activity"/>
    <property type="evidence" value="ECO:0007669"/>
    <property type="project" value="UniProtKB-KW"/>
</dbReference>
<evidence type="ECO:0000256" key="3">
    <source>
        <dbReference type="ARBA" id="ARBA00022768"/>
    </source>
</evidence>
<dbReference type="CDD" id="cd03713">
    <property type="entry name" value="EFG_mtEFG_C"/>
    <property type="match status" value="1"/>
</dbReference>
<dbReference type="CDD" id="cd04170">
    <property type="entry name" value="EF-G_bact"/>
    <property type="match status" value="1"/>
</dbReference>
<dbReference type="AlphaFoldDB" id="A0A1N6XDH7"/>
<comment type="function">
    <text evidence="6">Catalyzes the GTP-dependent ribosomal translocation step during translation elongation. During this step, the ribosome changes from the pre-translocational (PRE) to the post-translocational (POST) state as the newly formed A-site-bound peptidyl-tRNA and P-site-bound deacylated tRNA move to the P and E sites, respectively. Catalyzes the coordinated movement of the two tRNA molecules, the mRNA and conformational changes in the ribosome.</text>
</comment>
<dbReference type="InterPro" id="IPR053905">
    <property type="entry name" value="EF-G-like_DII"/>
</dbReference>
<dbReference type="Proteomes" id="UP000186400">
    <property type="component" value="Unassembled WGS sequence"/>
</dbReference>
<dbReference type="InterPro" id="IPR047872">
    <property type="entry name" value="EFG_IV"/>
</dbReference>
<feature type="domain" description="Tr-type G" evidence="7">
    <location>
        <begin position="6"/>
        <end position="279"/>
    </location>
</feature>
<keyword evidence="2" id="KW-0547">Nucleotide-binding</keyword>
<keyword evidence="9" id="KW-1185">Reference proteome</keyword>
<reference evidence="8 9" key="1">
    <citation type="submission" date="2017-01" db="EMBL/GenBank/DDBJ databases">
        <authorList>
            <person name="Mah S.A."/>
            <person name="Swanson W.J."/>
            <person name="Moy G.W."/>
            <person name="Vacquier V.D."/>
        </authorList>
    </citation>
    <scope>NUCLEOTIDE SEQUENCE [LARGE SCALE GENOMIC DNA]</scope>
    <source>
        <strain evidence="8 9">ASpG1</strain>
    </source>
</reference>
<dbReference type="SUPFAM" id="SSF52540">
    <property type="entry name" value="P-loop containing nucleoside triphosphate hydrolases"/>
    <property type="match status" value="1"/>
</dbReference>
<dbReference type="PANTHER" id="PTHR43261:SF6">
    <property type="entry name" value="ELONGATION FACTOR G-LIKE PROTEIN"/>
    <property type="match status" value="1"/>
</dbReference>
<dbReference type="InterPro" id="IPR035647">
    <property type="entry name" value="EFG_III/V"/>
</dbReference>
<dbReference type="InterPro" id="IPR005517">
    <property type="entry name" value="Transl_elong_EFG/EF2_IV"/>
</dbReference>
<evidence type="ECO:0000313" key="8">
    <source>
        <dbReference type="EMBL" id="SIR00404.1"/>
    </source>
</evidence>
<evidence type="ECO:0000259" key="7">
    <source>
        <dbReference type="PROSITE" id="PS51722"/>
    </source>
</evidence>
<dbReference type="Pfam" id="PF14492">
    <property type="entry name" value="EFG_III"/>
    <property type="match status" value="1"/>
</dbReference>
<dbReference type="InterPro" id="IPR009022">
    <property type="entry name" value="EFG_III"/>
</dbReference>
<dbReference type="InterPro" id="IPR014721">
    <property type="entry name" value="Ribsml_uS5_D2-typ_fold_subgr"/>
</dbReference>
<dbReference type="SUPFAM" id="SSF54980">
    <property type="entry name" value="EF-G C-terminal domain-like"/>
    <property type="match status" value="2"/>
</dbReference>
<keyword evidence="4" id="KW-0648">Protein biosynthesis</keyword>
<dbReference type="Gene3D" id="3.40.50.300">
    <property type="entry name" value="P-loop containing nucleotide triphosphate hydrolases"/>
    <property type="match status" value="1"/>
</dbReference>
<dbReference type="Pfam" id="PF00009">
    <property type="entry name" value="GTP_EFTU"/>
    <property type="match status" value="1"/>
</dbReference>
<dbReference type="Pfam" id="PF22042">
    <property type="entry name" value="EF-G_D2"/>
    <property type="match status" value="1"/>
</dbReference>
<dbReference type="RefSeq" id="WP_076489861.1">
    <property type="nucleotide sequence ID" value="NZ_FTMS01000023.1"/>
</dbReference>
<organism evidence="8 9">
    <name type="scientific">Alkalispirochaeta americana</name>
    <dbReference type="NCBI Taxonomy" id="159291"/>
    <lineage>
        <taxon>Bacteria</taxon>
        <taxon>Pseudomonadati</taxon>
        <taxon>Spirochaetota</taxon>
        <taxon>Spirochaetia</taxon>
        <taxon>Spirochaetales</taxon>
        <taxon>Spirochaetaceae</taxon>
        <taxon>Alkalispirochaeta</taxon>
    </lineage>
</organism>
<dbReference type="FunFam" id="3.30.70.240:FF:000001">
    <property type="entry name" value="Elongation factor G"/>
    <property type="match status" value="1"/>
</dbReference>
<dbReference type="GO" id="GO:0005525">
    <property type="term" value="F:GTP binding"/>
    <property type="evidence" value="ECO:0007669"/>
    <property type="project" value="UniProtKB-KW"/>
</dbReference>
<dbReference type="NCBIfam" id="NF009379">
    <property type="entry name" value="PRK12740.1-3"/>
    <property type="match status" value="1"/>
</dbReference>
<dbReference type="PRINTS" id="PR00315">
    <property type="entry name" value="ELONGATNFCT"/>
</dbReference>
<dbReference type="SUPFAM" id="SSF50447">
    <property type="entry name" value="Translation proteins"/>
    <property type="match status" value="1"/>
</dbReference>